<organism evidence="1 2">
    <name type="scientific">Candidatus Raymondbacteria bacterium RIFOXYD12_FULL_49_13</name>
    <dbReference type="NCBI Taxonomy" id="1817890"/>
    <lineage>
        <taxon>Bacteria</taxon>
        <taxon>Raymondiibacteriota</taxon>
    </lineage>
</organism>
<proteinExistence type="predicted"/>
<dbReference type="Proteomes" id="UP000179243">
    <property type="component" value="Unassembled WGS sequence"/>
</dbReference>
<evidence type="ECO:0000313" key="1">
    <source>
        <dbReference type="EMBL" id="OGK00264.1"/>
    </source>
</evidence>
<protein>
    <submittedName>
        <fullName evidence="1">Uncharacterized protein</fullName>
    </submittedName>
</protein>
<comment type="caution">
    <text evidence="1">The sequence shown here is derived from an EMBL/GenBank/DDBJ whole genome shotgun (WGS) entry which is preliminary data.</text>
</comment>
<accession>A0A1F7F0T0</accession>
<evidence type="ECO:0000313" key="2">
    <source>
        <dbReference type="Proteomes" id="UP000179243"/>
    </source>
</evidence>
<name>A0A1F7F0T0_UNCRA</name>
<dbReference type="AlphaFoldDB" id="A0A1F7F0T0"/>
<dbReference type="EMBL" id="MFYX01000150">
    <property type="protein sequence ID" value="OGK00264.1"/>
    <property type="molecule type" value="Genomic_DNA"/>
</dbReference>
<gene>
    <name evidence="1" type="ORF">A2519_01260</name>
</gene>
<reference evidence="1 2" key="1">
    <citation type="journal article" date="2016" name="Nat. Commun.">
        <title>Thousands of microbial genomes shed light on interconnected biogeochemical processes in an aquifer system.</title>
        <authorList>
            <person name="Anantharaman K."/>
            <person name="Brown C.T."/>
            <person name="Hug L.A."/>
            <person name="Sharon I."/>
            <person name="Castelle C.J."/>
            <person name="Probst A.J."/>
            <person name="Thomas B.C."/>
            <person name="Singh A."/>
            <person name="Wilkins M.J."/>
            <person name="Karaoz U."/>
            <person name="Brodie E.L."/>
            <person name="Williams K.H."/>
            <person name="Hubbard S.S."/>
            <person name="Banfield J.F."/>
        </authorList>
    </citation>
    <scope>NUCLEOTIDE SEQUENCE [LARGE SCALE GENOMIC DNA]</scope>
</reference>
<sequence length="62" mass="7100">MTCAGDILAIRYLLQGRHLIHAMPASVVRASFCNRGFTFMNDAPTNNEIIEYAQNHLRFFIE</sequence>